<dbReference type="InterPro" id="IPR052489">
    <property type="entry name" value="LRWD1"/>
</dbReference>
<dbReference type="InterPro" id="IPR015943">
    <property type="entry name" value="WD40/YVTN_repeat-like_dom_sf"/>
</dbReference>
<name>A0ABN9LLR5_9NEOB</name>
<feature type="transmembrane region" description="Helical" evidence="3">
    <location>
        <begin position="54"/>
        <end position="77"/>
    </location>
</feature>
<dbReference type="InterPro" id="IPR036322">
    <property type="entry name" value="WD40_repeat_dom_sf"/>
</dbReference>
<sequence>MKKQEGVVARRWEAPDPDLQRPSDRTGTRPPYPPPPHRFTLNCKSHGKLLRIRSVFRSVCGMYLLVLGYVHTVRIWLQIRSGLAAADSQQCSIRFTVPCKPMENKIRCAHGHKTEWVLHNLDECQPPSGSSIHPRSVSPNEWLGEKDFTMESDQDQQPLLLDEEPQKLMEKEREKRSDGSGRRSSSRQGSGASAKKDPPRASVSLWVWAASGEWRKPERKGSLPPAQKRRYPFDDPAVGNWEKAPKLDAAIAKVAKRSSLPFEDMVRSHDRDVIAGPSPIPSLPPEPAACMDVAKATLQRYRQRSESLQRRCLVAGELSHRPLSSDQRCRQYRRRAEHSAGGQTAVVSKSAMQGSIYIWSWKKSFQKPKSKSSRKAEAHILAELNWSETDLPYLAPTTSIDGHCVMCGDEAGKIWIYDLESCKAELEKGVPCKALKEPTKIIDWPYPVARKEKVGESVINTVLVDPGMEYLVALTDKKILLLYGKYCDLKRKTYIIVQGISQ</sequence>
<dbReference type="PANTHER" id="PTHR24370:SF10">
    <property type="entry name" value="LEUCINE-RICH REPEAT AND WD REPEAT-CONTAINING PROTEIN 1"/>
    <property type="match status" value="1"/>
</dbReference>
<dbReference type="PANTHER" id="PTHR24370">
    <property type="entry name" value="OPTICIN"/>
    <property type="match status" value="1"/>
</dbReference>
<reference evidence="5" key="1">
    <citation type="submission" date="2023-07" db="EMBL/GenBank/DDBJ databases">
        <authorList>
            <person name="Stuckert A."/>
        </authorList>
    </citation>
    <scope>NUCLEOTIDE SEQUENCE</scope>
</reference>
<dbReference type="Proteomes" id="UP001176940">
    <property type="component" value="Unassembled WGS sequence"/>
</dbReference>
<protein>
    <recommendedName>
        <fullName evidence="4">Leucine-rich repeat and WD repeat-containing protein 1 WD domain-containing protein</fullName>
    </recommendedName>
</protein>
<dbReference type="Gene3D" id="2.130.10.10">
    <property type="entry name" value="YVTN repeat-like/Quinoprotein amine dehydrogenase"/>
    <property type="match status" value="1"/>
</dbReference>
<evidence type="ECO:0000256" key="3">
    <source>
        <dbReference type="SAM" id="Phobius"/>
    </source>
</evidence>
<evidence type="ECO:0000259" key="4">
    <source>
        <dbReference type="Pfam" id="PF23215"/>
    </source>
</evidence>
<feature type="compositionally biased region" description="Low complexity" evidence="2">
    <location>
        <begin position="182"/>
        <end position="193"/>
    </location>
</feature>
<evidence type="ECO:0000256" key="1">
    <source>
        <dbReference type="ARBA" id="ARBA00022737"/>
    </source>
</evidence>
<dbReference type="Pfam" id="PF23215">
    <property type="entry name" value="WD_LRWD1"/>
    <property type="match status" value="1"/>
</dbReference>
<keyword evidence="1" id="KW-0677">Repeat</keyword>
<organism evidence="5 6">
    <name type="scientific">Ranitomeya imitator</name>
    <name type="common">mimic poison frog</name>
    <dbReference type="NCBI Taxonomy" id="111125"/>
    <lineage>
        <taxon>Eukaryota</taxon>
        <taxon>Metazoa</taxon>
        <taxon>Chordata</taxon>
        <taxon>Craniata</taxon>
        <taxon>Vertebrata</taxon>
        <taxon>Euteleostomi</taxon>
        <taxon>Amphibia</taxon>
        <taxon>Batrachia</taxon>
        <taxon>Anura</taxon>
        <taxon>Neobatrachia</taxon>
        <taxon>Hyloidea</taxon>
        <taxon>Dendrobatidae</taxon>
        <taxon>Dendrobatinae</taxon>
        <taxon>Ranitomeya</taxon>
    </lineage>
</organism>
<evidence type="ECO:0000256" key="2">
    <source>
        <dbReference type="SAM" id="MobiDB-lite"/>
    </source>
</evidence>
<feature type="region of interest" description="Disordered" evidence="2">
    <location>
        <begin position="1"/>
        <end position="38"/>
    </location>
</feature>
<accession>A0ABN9LLR5</accession>
<gene>
    <name evidence="5" type="ORF">RIMI_LOCUS9373683</name>
</gene>
<feature type="domain" description="Leucine-rich repeat and WD repeat-containing protein 1 WD" evidence="4">
    <location>
        <begin position="344"/>
        <end position="483"/>
    </location>
</feature>
<feature type="compositionally biased region" description="Basic and acidic residues" evidence="2">
    <location>
        <begin position="164"/>
        <end position="181"/>
    </location>
</feature>
<keyword evidence="3" id="KW-1133">Transmembrane helix</keyword>
<dbReference type="SUPFAM" id="SSF50978">
    <property type="entry name" value="WD40 repeat-like"/>
    <property type="match status" value="1"/>
</dbReference>
<dbReference type="EMBL" id="CAUEEQ010019385">
    <property type="protein sequence ID" value="CAJ0941858.1"/>
    <property type="molecule type" value="Genomic_DNA"/>
</dbReference>
<feature type="region of interest" description="Disordered" evidence="2">
    <location>
        <begin position="151"/>
        <end position="201"/>
    </location>
</feature>
<feature type="compositionally biased region" description="Basic and acidic residues" evidence="2">
    <location>
        <begin position="1"/>
        <end position="27"/>
    </location>
</feature>
<dbReference type="InterPro" id="IPR056160">
    <property type="entry name" value="WD_LRWD1"/>
</dbReference>
<proteinExistence type="predicted"/>
<evidence type="ECO:0000313" key="6">
    <source>
        <dbReference type="Proteomes" id="UP001176940"/>
    </source>
</evidence>
<keyword evidence="6" id="KW-1185">Reference proteome</keyword>
<keyword evidence="3" id="KW-0472">Membrane</keyword>
<keyword evidence="3" id="KW-0812">Transmembrane</keyword>
<comment type="caution">
    <text evidence="5">The sequence shown here is derived from an EMBL/GenBank/DDBJ whole genome shotgun (WGS) entry which is preliminary data.</text>
</comment>
<evidence type="ECO:0000313" key="5">
    <source>
        <dbReference type="EMBL" id="CAJ0941858.1"/>
    </source>
</evidence>
<dbReference type="Gene3D" id="1.10.287.3160">
    <property type="match status" value="1"/>
</dbReference>